<dbReference type="Pfam" id="PF19568">
    <property type="entry name" value="Spore_III_AA"/>
    <property type="match status" value="1"/>
</dbReference>
<dbReference type="InterPro" id="IPR003593">
    <property type="entry name" value="AAA+_ATPase"/>
</dbReference>
<organism evidence="5 6">
    <name type="scientific">Acacia crassicarpa</name>
    <name type="common">northern wattle</name>
    <dbReference type="NCBI Taxonomy" id="499986"/>
    <lineage>
        <taxon>Eukaryota</taxon>
        <taxon>Viridiplantae</taxon>
        <taxon>Streptophyta</taxon>
        <taxon>Embryophyta</taxon>
        <taxon>Tracheophyta</taxon>
        <taxon>Spermatophyta</taxon>
        <taxon>Magnoliopsida</taxon>
        <taxon>eudicotyledons</taxon>
        <taxon>Gunneridae</taxon>
        <taxon>Pentapetalae</taxon>
        <taxon>rosids</taxon>
        <taxon>fabids</taxon>
        <taxon>Fabales</taxon>
        <taxon>Fabaceae</taxon>
        <taxon>Caesalpinioideae</taxon>
        <taxon>mimosoid clade</taxon>
        <taxon>Acacieae</taxon>
        <taxon>Acacia</taxon>
    </lineage>
</organism>
<dbReference type="InterPro" id="IPR027417">
    <property type="entry name" value="P-loop_NTPase"/>
</dbReference>
<name>A0AAE1IMN0_9FABA</name>
<dbReference type="PANTHER" id="PTHR20953">
    <property type="entry name" value="KINASE-RELATED"/>
    <property type="match status" value="1"/>
</dbReference>
<protein>
    <recommendedName>
        <fullName evidence="4">AAA+ ATPase domain-containing protein</fullName>
    </recommendedName>
</protein>
<dbReference type="InterPro" id="IPR058670">
    <property type="entry name" value="PTPase_dom"/>
</dbReference>
<comment type="caution">
    <text evidence="5">The sequence shown here is derived from an EMBL/GenBank/DDBJ whole genome shotgun (WGS) entry which is preliminary data.</text>
</comment>
<proteinExistence type="predicted"/>
<evidence type="ECO:0000256" key="2">
    <source>
        <dbReference type="ARBA" id="ARBA00022840"/>
    </source>
</evidence>
<reference evidence="5" key="1">
    <citation type="submission" date="2023-10" db="EMBL/GenBank/DDBJ databases">
        <title>Chromosome-level genome of the transformable northern wattle, Acacia crassicarpa.</title>
        <authorList>
            <person name="Massaro I."/>
            <person name="Sinha N.R."/>
            <person name="Poethig S."/>
            <person name="Leichty A.R."/>
        </authorList>
    </citation>
    <scope>NUCLEOTIDE SEQUENCE</scope>
    <source>
        <strain evidence="5">Acra3RX</strain>
        <tissue evidence="5">Leaf</tissue>
    </source>
</reference>
<evidence type="ECO:0000256" key="3">
    <source>
        <dbReference type="SAM" id="MobiDB-lite"/>
    </source>
</evidence>
<dbReference type="Gene3D" id="3.40.50.300">
    <property type="entry name" value="P-loop containing nucleotide triphosphate hydrolases"/>
    <property type="match status" value="1"/>
</dbReference>
<dbReference type="PANTHER" id="PTHR20953:SF14">
    <property type="entry name" value="PROTEIN SEEDLING PLASTID DEVELOPMENT 1"/>
    <property type="match status" value="1"/>
</dbReference>
<dbReference type="InterPro" id="IPR045735">
    <property type="entry name" value="Spore_III_AA_AAA+_ATPase"/>
</dbReference>
<gene>
    <name evidence="5" type="ORF">QN277_010807</name>
</gene>
<keyword evidence="2" id="KW-0067">ATP-binding</keyword>
<feature type="region of interest" description="Disordered" evidence="3">
    <location>
        <begin position="428"/>
        <end position="466"/>
    </location>
</feature>
<dbReference type="Pfam" id="PF25516">
    <property type="entry name" value="PTPase"/>
    <property type="match status" value="1"/>
</dbReference>
<dbReference type="Proteomes" id="UP001293593">
    <property type="component" value="Unassembled WGS sequence"/>
</dbReference>
<dbReference type="EMBL" id="JAWXYG010000018">
    <property type="protein sequence ID" value="KAK4252961.1"/>
    <property type="molecule type" value="Genomic_DNA"/>
</dbReference>
<dbReference type="SMART" id="SM00382">
    <property type="entry name" value="AAA"/>
    <property type="match status" value="1"/>
</dbReference>
<dbReference type="GO" id="GO:0005524">
    <property type="term" value="F:ATP binding"/>
    <property type="evidence" value="ECO:0007669"/>
    <property type="project" value="UniProtKB-KW"/>
</dbReference>
<dbReference type="InterPro" id="IPR034081">
    <property type="entry name" value="R3H_AAA"/>
</dbReference>
<dbReference type="CDD" id="cd00009">
    <property type="entry name" value="AAA"/>
    <property type="match status" value="1"/>
</dbReference>
<sequence>MRALNSHFVIIDLHSSWRSANHIPTSTLAFLKSSTFFSSISSSFRQTRHSDRAIRSSNSSSASIPSPAIRRPSERFSSGNGSSSSSSSQNMPSTSRAEAASELELFLDLLPLKMRRELYRHQELGGLIEVVMDLGRKPIARFPSGDWEISQLLIRHDDLRHAISKVGEFSDDNRSGIDSSLHRISAIRNRKMQIIGLTCRVGRAVTGSAEILRDLVEDGGSILVIGPPGVGKTTLIREIARMLADEFMKRVVIVDTSNEIGGDGDIPHAGIGRARRMQVPNVNMQHNIMIEAVENHMPETIIIDEIGTELEALAASTIAQRGVQLVGTAHGMTIENIIKNPSLQILVGGIESVTLGDEEARKRKVQKTILERKGPATFTCAVEMISKTECRVHHRLDATVDAILAGKSPLYEVRQWDDIANESVKYTPMLEKDDEERPYSTDDNSMNADVDSSEQEKDHPSTWSKQWCSSRSGIERIASLQVYTYKILEADLLQVATVMGLEDVIDVTGDIGAADAILVSSSELRQNPWIRGVAKFHQLPVFVIKSNTMAQMVKAVRMLLGLESCGPTSKKPFSDSLNIEIQDDEPKRKPSLEEIDALEEVRLAIEYIVIPGGEPVELLPRRSEIIARQLELVKSYQLSAEKSGCEQNPRLQILPLKLNGNAKKPSKSGLASGKISTTWSISGGGNGTSVTRLPFLPE</sequence>
<dbReference type="FunFam" id="3.40.50.300:FF:001088">
    <property type="entry name" value="uncharacterized protein ycf45 isoform X2"/>
    <property type="match status" value="1"/>
</dbReference>
<dbReference type="CDD" id="cd02645">
    <property type="entry name" value="R3H_AAA"/>
    <property type="match status" value="1"/>
</dbReference>
<dbReference type="AlphaFoldDB" id="A0AAE1IMN0"/>
<feature type="compositionally biased region" description="Low complexity" evidence="3">
    <location>
        <begin position="55"/>
        <end position="95"/>
    </location>
</feature>
<accession>A0AAE1IMN0</accession>
<evidence type="ECO:0000313" key="6">
    <source>
        <dbReference type="Proteomes" id="UP001293593"/>
    </source>
</evidence>
<keyword evidence="6" id="KW-1185">Reference proteome</keyword>
<evidence type="ECO:0000256" key="1">
    <source>
        <dbReference type="ARBA" id="ARBA00022741"/>
    </source>
</evidence>
<evidence type="ECO:0000313" key="5">
    <source>
        <dbReference type="EMBL" id="KAK4252961.1"/>
    </source>
</evidence>
<evidence type="ECO:0000259" key="4">
    <source>
        <dbReference type="SMART" id="SM00382"/>
    </source>
</evidence>
<keyword evidence="1" id="KW-0547">Nucleotide-binding</keyword>
<dbReference type="SUPFAM" id="SSF52540">
    <property type="entry name" value="P-loop containing nucleoside triphosphate hydrolases"/>
    <property type="match status" value="1"/>
</dbReference>
<feature type="region of interest" description="Disordered" evidence="3">
    <location>
        <begin position="48"/>
        <end position="95"/>
    </location>
</feature>
<feature type="domain" description="AAA+ ATPase" evidence="4">
    <location>
        <begin position="218"/>
        <end position="352"/>
    </location>
</feature>